<proteinExistence type="predicted"/>
<comment type="caution">
    <text evidence="1">The sequence shown here is derived from an EMBL/GenBank/DDBJ whole genome shotgun (WGS) entry which is preliminary data.</text>
</comment>
<gene>
    <name evidence="1" type="ORF">AB0I59_15765</name>
</gene>
<protein>
    <submittedName>
        <fullName evidence="1">Uncharacterized protein</fullName>
    </submittedName>
</protein>
<reference evidence="1 2" key="1">
    <citation type="submission" date="2024-06" db="EMBL/GenBank/DDBJ databases">
        <title>The Natural Products Discovery Center: Release of the First 8490 Sequenced Strains for Exploring Actinobacteria Biosynthetic Diversity.</title>
        <authorList>
            <person name="Kalkreuter E."/>
            <person name="Kautsar S.A."/>
            <person name="Yang D."/>
            <person name="Bader C.D."/>
            <person name="Teijaro C.N."/>
            <person name="Fluegel L."/>
            <person name="Davis C.M."/>
            <person name="Simpson J.R."/>
            <person name="Lauterbach L."/>
            <person name="Steele A.D."/>
            <person name="Gui C."/>
            <person name="Meng S."/>
            <person name="Li G."/>
            <person name="Viehrig K."/>
            <person name="Ye F."/>
            <person name="Su P."/>
            <person name="Kiefer A.F."/>
            <person name="Nichols A."/>
            <person name="Cepeda A.J."/>
            <person name="Yan W."/>
            <person name="Fan B."/>
            <person name="Jiang Y."/>
            <person name="Adhikari A."/>
            <person name="Zheng C.-J."/>
            <person name="Schuster L."/>
            <person name="Cowan T.M."/>
            <person name="Smanski M.J."/>
            <person name="Chevrette M.G."/>
            <person name="De Carvalho L.P.S."/>
            <person name="Shen B."/>
        </authorList>
    </citation>
    <scope>NUCLEOTIDE SEQUENCE [LARGE SCALE GENOMIC DNA]</scope>
    <source>
        <strain evidence="1 2">NPDC050100</strain>
    </source>
</reference>
<accession>A0ABV3GF74</accession>
<name>A0ABV3GF74_MICGL</name>
<sequence>MDTTVVNEKDQQTLLLKPDAAYLADPNTTYPVTIHSAFSITPTARLSLQWHSRAT</sequence>
<organism evidence="1 2">
    <name type="scientific">Microtetraspora glauca</name>
    <dbReference type="NCBI Taxonomy" id="1996"/>
    <lineage>
        <taxon>Bacteria</taxon>
        <taxon>Bacillati</taxon>
        <taxon>Actinomycetota</taxon>
        <taxon>Actinomycetes</taxon>
        <taxon>Streptosporangiales</taxon>
        <taxon>Streptosporangiaceae</taxon>
        <taxon>Microtetraspora</taxon>
    </lineage>
</organism>
<keyword evidence="2" id="KW-1185">Reference proteome</keyword>
<dbReference type="EMBL" id="JBFALK010000007">
    <property type="protein sequence ID" value="MEV0970096.1"/>
    <property type="molecule type" value="Genomic_DNA"/>
</dbReference>
<dbReference type="Proteomes" id="UP001551675">
    <property type="component" value="Unassembled WGS sequence"/>
</dbReference>
<evidence type="ECO:0000313" key="1">
    <source>
        <dbReference type="EMBL" id="MEV0970096.1"/>
    </source>
</evidence>
<dbReference type="RefSeq" id="WP_358133305.1">
    <property type="nucleotide sequence ID" value="NZ_JBFALK010000007.1"/>
</dbReference>
<evidence type="ECO:0000313" key="2">
    <source>
        <dbReference type="Proteomes" id="UP001551675"/>
    </source>
</evidence>